<dbReference type="EMBL" id="CP029190">
    <property type="protein sequence ID" value="QES47359.1"/>
    <property type="molecule type" value="Genomic_DNA"/>
</dbReference>
<accession>A0A5P2D2L4</accession>
<feature type="region of interest" description="Disordered" evidence="1">
    <location>
        <begin position="116"/>
        <end position="140"/>
    </location>
</feature>
<organism evidence="2 3">
    <name type="scientific">Streptomyces venezuelae</name>
    <dbReference type="NCBI Taxonomy" id="54571"/>
    <lineage>
        <taxon>Bacteria</taxon>
        <taxon>Bacillati</taxon>
        <taxon>Actinomycetota</taxon>
        <taxon>Actinomycetes</taxon>
        <taxon>Kitasatosporales</taxon>
        <taxon>Streptomycetaceae</taxon>
        <taxon>Streptomyces</taxon>
    </lineage>
</organism>
<name>A0A5P2D2L4_STRVZ</name>
<evidence type="ECO:0008006" key="4">
    <source>
        <dbReference type="Google" id="ProtNLM"/>
    </source>
</evidence>
<evidence type="ECO:0000313" key="2">
    <source>
        <dbReference type="EMBL" id="QES47359.1"/>
    </source>
</evidence>
<dbReference type="Proteomes" id="UP000325211">
    <property type="component" value="Chromosome"/>
</dbReference>
<reference evidence="2 3" key="1">
    <citation type="submission" date="2018-05" db="EMBL/GenBank/DDBJ databases">
        <title>Streptomyces venezuelae.</title>
        <authorList>
            <person name="Kim W."/>
            <person name="Lee N."/>
            <person name="Cho B.-K."/>
        </authorList>
    </citation>
    <scope>NUCLEOTIDE SEQUENCE [LARGE SCALE GENOMIC DNA]</scope>
    <source>
        <strain evidence="2 3">ATCC 21782</strain>
    </source>
</reference>
<dbReference type="OrthoDB" id="3295094at2"/>
<dbReference type="AlphaFoldDB" id="A0A5P2D2L4"/>
<proteinExistence type="predicted"/>
<evidence type="ECO:0000256" key="1">
    <source>
        <dbReference type="SAM" id="MobiDB-lite"/>
    </source>
</evidence>
<sequence length="140" mass="15064">MTWIRPLAAHGPRPCTLVVCRGCCCGTLRKLPGTDHAAQLARLQTAAAASEGRLAVRTVDCLGPCEQANIIVVQPTTEARRRGARAAWFGWVLDGTATDDIAEWALAGGPGTVPLPPALELHRVDPPSDRPEKKRRRTAR</sequence>
<gene>
    <name evidence="2" type="ORF">DEJ50_05490</name>
</gene>
<dbReference type="RefSeq" id="WP_150206444.1">
    <property type="nucleotide sequence ID" value="NZ_CP029190.1"/>
</dbReference>
<evidence type="ECO:0000313" key="3">
    <source>
        <dbReference type="Proteomes" id="UP000325211"/>
    </source>
</evidence>
<protein>
    <recommendedName>
        <fullName evidence="4">(2Fe-2S) ferredoxin domain-containing protein</fullName>
    </recommendedName>
</protein>
<dbReference type="Gene3D" id="3.40.30.10">
    <property type="entry name" value="Glutaredoxin"/>
    <property type="match status" value="1"/>
</dbReference>
<feature type="compositionally biased region" description="Basic and acidic residues" evidence="1">
    <location>
        <begin position="120"/>
        <end position="132"/>
    </location>
</feature>